<dbReference type="Proteomes" id="UP001143304">
    <property type="component" value="Unassembled WGS sequence"/>
</dbReference>
<dbReference type="PANTHER" id="PTHR10543:SF89">
    <property type="entry name" value="CAROTENOID 9,10(9',10')-CLEAVAGE DIOXYGENASE 1"/>
    <property type="match status" value="1"/>
</dbReference>
<evidence type="ECO:0000256" key="4">
    <source>
        <dbReference type="ARBA" id="ARBA00023002"/>
    </source>
</evidence>
<accession>A0ABT3T945</accession>
<comment type="similarity">
    <text evidence="2">Belongs to the carotenoid oxygenase family.</text>
</comment>
<evidence type="ECO:0000313" key="7">
    <source>
        <dbReference type="Proteomes" id="UP001143304"/>
    </source>
</evidence>
<evidence type="ECO:0000256" key="1">
    <source>
        <dbReference type="ARBA" id="ARBA00001954"/>
    </source>
</evidence>
<comment type="cofactor">
    <cofactor evidence="1">
        <name>Fe(2+)</name>
        <dbReference type="ChEBI" id="CHEBI:29033"/>
    </cofactor>
</comment>
<name>A0ABT3T945_9GAMM</name>
<dbReference type="EMBL" id="SHNO01000001">
    <property type="protein sequence ID" value="MCX2977999.1"/>
    <property type="molecule type" value="Genomic_DNA"/>
</dbReference>
<keyword evidence="4" id="KW-0560">Oxidoreductase</keyword>
<protein>
    <submittedName>
        <fullName evidence="6">Lignostilbene alpha-beta-dioxygenase</fullName>
    </submittedName>
</protein>
<reference evidence="6" key="1">
    <citation type="submission" date="2019-02" db="EMBL/GenBank/DDBJ databases">
        <authorList>
            <person name="Li S.-H."/>
        </authorList>
    </citation>
    <scope>NUCLEOTIDE SEQUENCE</scope>
    <source>
        <strain evidence="6">IMCC11814</strain>
    </source>
</reference>
<dbReference type="PANTHER" id="PTHR10543">
    <property type="entry name" value="BETA-CAROTENE DIOXYGENASE"/>
    <property type="match status" value="1"/>
</dbReference>
<keyword evidence="7" id="KW-1185">Reference proteome</keyword>
<organism evidence="6 7">
    <name type="scientific">Candidatus Marimicrobium litorale</name>
    <dbReference type="NCBI Taxonomy" id="2518991"/>
    <lineage>
        <taxon>Bacteria</taxon>
        <taxon>Pseudomonadati</taxon>
        <taxon>Pseudomonadota</taxon>
        <taxon>Gammaproteobacteria</taxon>
        <taxon>Cellvibrionales</taxon>
        <taxon>Halieaceae</taxon>
        <taxon>Marimicrobium</taxon>
    </lineage>
</organism>
<evidence type="ECO:0000256" key="2">
    <source>
        <dbReference type="ARBA" id="ARBA00006787"/>
    </source>
</evidence>
<evidence type="ECO:0000256" key="3">
    <source>
        <dbReference type="ARBA" id="ARBA00022723"/>
    </source>
</evidence>
<keyword evidence="5" id="KW-0408">Iron</keyword>
<dbReference type="Pfam" id="PF03055">
    <property type="entry name" value="RPE65"/>
    <property type="match status" value="1"/>
</dbReference>
<keyword evidence="3" id="KW-0479">Metal-binding</keyword>
<dbReference type="InterPro" id="IPR004294">
    <property type="entry name" value="Carotenoid_Oase"/>
</dbReference>
<evidence type="ECO:0000256" key="5">
    <source>
        <dbReference type="ARBA" id="ARBA00023004"/>
    </source>
</evidence>
<sequence length="486" mass="53996">MTINNVNEQAVSPWSDPQLAHVSGFRTAEDNLAYEITADEIRGKIPDDLCGIFLRNGPARNELAGKPFGHWFDGDGCVHTFRIENGGVKYRSSFVKTPKYVEETRAQAVKFRSYGHNAPGGFLKNLHMPANAANTSIIHHGGKLLTLFEGGLPWRMDLDTLATLGPETFDGALKKMDTFSAHGKLHPRTGDYFNFGMGMGARPKINLYKISPQGSMVARSALPIDQMAFCHDNAMTENYLVFMVMPVNFTNPLKVLFARDTIDNNMEFQPEHGMKVYVVSLSDFSLVRTLEVDPFMFAHSSNCWEEGDELVIDVVAMSAQDGEIGTRFSRNLFSQPRPATGQLTRFRMNIKTGQINREVLPSGIPSEFPQWDWRLTGSPTRYTYTAGICENETPGFYNAVQRVDCQAGEASVYDCGPGRYTSEPIFVPRNAEAVEGDGYLLFVVYDAGSELSELMILDASNMADEIASVPLRNHVPHGFHCGFTPL</sequence>
<proteinExistence type="inferred from homology"/>
<comment type="caution">
    <text evidence="6">The sequence shown here is derived from an EMBL/GenBank/DDBJ whole genome shotgun (WGS) entry which is preliminary data.</text>
</comment>
<gene>
    <name evidence="6" type="ORF">EYC82_11590</name>
</gene>
<dbReference type="RefSeq" id="WP_279249701.1">
    <property type="nucleotide sequence ID" value="NZ_SHNO01000001.1"/>
</dbReference>
<evidence type="ECO:0000313" key="6">
    <source>
        <dbReference type="EMBL" id="MCX2977999.1"/>
    </source>
</evidence>